<dbReference type="InterPro" id="IPR036179">
    <property type="entry name" value="Ig-like_dom_sf"/>
</dbReference>
<evidence type="ECO:0000313" key="1">
    <source>
        <dbReference type="EMBL" id="ASU00223.1"/>
    </source>
</evidence>
<dbReference type="RefSeq" id="YP_009834629.1">
    <property type="nucleotide sequence ID" value="NC_048673.1"/>
</dbReference>
<dbReference type="GeneID" id="55604696"/>
<dbReference type="KEGG" id="vg:55604696"/>
<reference evidence="1 2" key="1">
    <citation type="submission" date="2017-07" db="EMBL/GenBank/DDBJ databases">
        <title>In vitro design and evaluation of phage cocktails against multidrug-resistant Aeromonas salmonicida.</title>
        <authorList>
            <person name="Chen L."/>
            <person name="Yuan S."/>
            <person name="Ma Y."/>
        </authorList>
    </citation>
    <scope>NUCLEOTIDE SEQUENCE [LARGE SCALE GENOMIC DNA]</scope>
</reference>
<dbReference type="InterPro" id="IPR013783">
    <property type="entry name" value="Ig-like_fold"/>
</dbReference>
<dbReference type="Gene3D" id="2.60.40.10">
    <property type="entry name" value="Immunoglobulins"/>
    <property type="match status" value="2"/>
</dbReference>
<keyword evidence="2" id="KW-1185">Reference proteome</keyword>
<organism evidence="1 2">
    <name type="scientific">Aeromonas phage AS-zj</name>
    <dbReference type="NCBI Taxonomy" id="2024208"/>
    <lineage>
        <taxon>Viruses</taxon>
        <taxon>Duplodnaviria</taxon>
        <taxon>Heunggongvirae</taxon>
        <taxon>Uroviricota</taxon>
        <taxon>Caudoviricetes</taxon>
        <taxon>Pantevenvirales</taxon>
        <taxon>Straboviridae</taxon>
        <taxon>Emmerichvirinae</taxon>
        <taxon>Ceceduovirus</taxon>
        <taxon>Ceceduovirus aszj</taxon>
    </lineage>
</organism>
<dbReference type="SUPFAM" id="SSF48726">
    <property type="entry name" value="Immunoglobulin"/>
    <property type="match status" value="1"/>
</dbReference>
<dbReference type="Proteomes" id="UP000226092">
    <property type="component" value="Segment"/>
</dbReference>
<dbReference type="EMBL" id="MF448340">
    <property type="protein sequence ID" value="ASU00223.1"/>
    <property type="molecule type" value="Genomic_DNA"/>
</dbReference>
<protein>
    <submittedName>
        <fullName evidence="1">Head outer capsid protein</fullName>
    </submittedName>
</protein>
<accession>A0A223LE40</accession>
<sequence length="255" mass="28180">MKFYSKGSSVTLSSEITTEGATYVWKKGSTVISGKTEKDLILSSFGASDVATYTVTATVDTTDTDTVFEIGMAELDLTPQPLQTITLEEGDGFSSTMTAVVKFTPDTAGDNKSDFTIKYQWKKGPINVSGATSAVLTKSNVVVADSGNYLVETTLMDKTTSGQMISTRMVDLTVITKVLESLWKVIPLEYRGTSFTWIGYWVIDEIKKNPSWFTDYSSLKYKDEIETIVKAFDEYGEVELQESRNGRILKVSDLK</sequence>
<proteinExistence type="predicted"/>
<evidence type="ECO:0000313" key="2">
    <source>
        <dbReference type="Proteomes" id="UP000226092"/>
    </source>
</evidence>
<name>A0A223LE40_9CAUD</name>